<gene>
    <name evidence="1" type="ORF">L6452_01310</name>
</gene>
<accession>A0ACB9FHL5</accession>
<evidence type="ECO:0000313" key="2">
    <source>
        <dbReference type="Proteomes" id="UP001055879"/>
    </source>
</evidence>
<organism evidence="1 2">
    <name type="scientific">Arctium lappa</name>
    <name type="common">Greater burdock</name>
    <name type="synonym">Lappa major</name>
    <dbReference type="NCBI Taxonomy" id="4217"/>
    <lineage>
        <taxon>Eukaryota</taxon>
        <taxon>Viridiplantae</taxon>
        <taxon>Streptophyta</taxon>
        <taxon>Embryophyta</taxon>
        <taxon>Tracheophyta</taxon>
        <taxon>Spermatophyta</taxon>
        <taxon>Magnoliopsida</taxon>
        <taxon>eudicotyledons</taxon>
        <taxon>Gunneridae</taxon>
        <taxon>Pentapetalae</taxon>
        <taxon>asterids</taxon>
        <taxon>campanulids</taxon>
        <taxon>Asterales</taxon>
        <taxon>Asteraceae</taxon>
        <taxon>Carduoideae</taxon>
        <taxon>Cardueae</taxon>
        <taxon>Arctiinae</taxon>
        <taxon>Arctium</taxon>
    </lineage>
</organism>
<proteinExistence type="predicted"/>
<reference evidence="2" key="1">
    <citation type="journal article" date="2022" name="Mol. Ecol. Resour.">
        <title>The genomes of chicory, endive, great burdock and yacon provide insights into Asteraceae palaeo-polyploidization history and plant inulin production.</title>
        <authorList>
            <person name="Fan W."/>
            <person name="Wang S."/>
            <person name="Wang H."/>
            <person name="Wang A."/>
            <person name="Jiang F."/>
            <person name="Liu H."/>
            <person name="Zhao H."/>
            <person name="Xu D."/>
            <person name="Zhang Y."/>
        </authorList>
    </citation>
    <scope>NUCLEOTIDE SEQUENCE [LARGE SCALE GENOMIC DNA]</scope>
    <source>
        <strain evidence="2">cv. Niubang</strain>
    </source>
</reference>
<protein>
    <submittedName>
        <fullName evidence="1">Uncharacterized protein</fullName>
    </submittedName>
</protein>
<sequence length="122" mass="13812">MDADIDLSGLGLFGEDMGDAEIDLDGAEIDLNDINMDGNQQDNHERTTMVPGLEAKTRFSILGTDWRKFDQADKERMWTAIKGATLKIACTAWKNFKKILKANYMEKNRSPCAEFNFIDDKT</sequence>
<reference evidence="1 2" key="2">
    <citation type="journal article" date="2022" name="Mol. Ecol. Resour.">
        <title>The genomes of chicory, endive, great burdock and yacon provide insights into Asteraceae paleo-polyploidization history and plant inulin production.</title>
        <authorList>
            <person name="Fan W."/>
            <person name="Wang S."/>
            <person name="Wang H."/>
            <person name="Wang A."/>
            <person name="Jiang F."/>
            <person name="Liu H."/>
            <person name="Zhao H."/>
            <person name="Xu D."/>
            <person name="Zhang Y."/>
        </authorList>
    </citation>
    <scope>NUCLEOTIDE SEQUENCE [LARGE SCALE GENOMIC DNA]</scope>
    <source>
        <strain evidence="2">cv. Niubang</strain>
    </source>
</reference>
<evidence type="ECO:0000313" key="1">
    <source>
        <dbReference type="EMBL" id="KAI3770186.1"/>
    </source>
</evidence>
<comment type="caution">
    <text evidence="1">The sequence shown here is derived from an EMBL/GenBank/DDBJ whole genome shotgun (WGS) entry which is preliminary data.</text>
</comment>
<keyword evidence="2" id="KW-1185">Reference proteome</keyword>
<name>A0ACB9FHL5_ARCLA</name>
<dbReference type="Proteomes" id="UP001055879">
    <property type="component" value="Linkage Group LG01"/>
</dbReference>
<dbReference type="EMBL" id="CM042047">
    <property type="protein sequence ID" value="KAI3770186.1"/>
    <property type="molecule type" value="Genomic_DNA"/>
</dbReference>